<reference evidence="2 3" key="1">
    <citation type="submission" date="2020-08" db="EMBL/GenBank/DDBJ databases">
        <title>A Genomic Blueprint of the Chicken Gut Microbiome.</title>
        <authorList>
            <person name="Gilroy R."/>
            <person name="Ravi A."/>
            <person name="Getino M."/>
            <person name="Pursley I."/>
            <person name="Horton D.L."/>
            <person name="Alikhan N.-F."/>
            <person name="Baker D."/>
            <person name="Gharbi K."/>
            <person name="Hall N."/>
            <person name="Watson M."/>
            <person name="Adriaenssens E.M."/>
            <person name="Foster-Nyarko E."/>
            <person name="Jarju S."/>
            <person name="Secka A."/>
            <person name="Antonio M."/>
            <person name="Oren A."/>
            <person name="Chaudhuri R."/>
            <person name="La Ragione R.M."/>
            <person name="Hildebrand F."/>
            <person name="Pallen M.J."/>
        </authorList>
    </citation>
    <scope>NUCLEOTIDE SEQUENCE [LARGE SCALE GENOMIC DNA]</scope>
    <source>
        <strain evidence="2 3">Sa5YUA1</strain>
    </source>
</reference>
<protein>
    <submittedName>
        <fullName evidence="2">Uncharacterized protein</fullName>
    </submittedName>
</protein>
<dbReference type="Proteomes" id="UP000657931">
    <property type="component" value="Unassembled WGS sequence"/>
</dbReference>
<evidence type="ECO:0000313" key="2">
    <source>
        <dbReference type="EMBL" id="MBD7937782.1"/>
    </source>
</evidence>
<feature type="region of interest" description="Disordered" evidence="1">
    <location>
        <begin position="21"/>
        <end position="42"/>
    </location>
</feature>
<name>A0ABR8QQR8_9BACI</name>
<evidence type="ECO:0000313" key="3">
    <source>
        <dbReference type="Proteomes" id="UP000657931"/>
    </source>
</evidence>
<proteinExistence type="predicted"/>
<accession>A0ABR8QQR8</accession>
<keyword evidence="3" id="KW-1185">Reference proteome</keyword>
<gene>
    <name evidence="2" type="ORF">H9655_12190</name>
</gene>
<evidence type="ECO:0000256" key="1">
    <source>
        <dbReference type="SAM" id="MobiDB-lite"/>
    </source>
</evidence>
<dbReference type="EMBL" id="JACSQT010000005">
    <property type="protein sequence ID" value="MBD7937782.1"/>
    <property type="molecule type" value="Genomic_DNA"/>
</dbReference>
<dbReference type="RefSeq" id="WP_191814312.1">
    <property type="nucleotide sequence ID" value="NZ_JACSQT010000005.1"/>
</dbReference>
<comment type="caution">
    <text evidence="2">The sequence shown here is derived from an EMBL/GenBank/DDBJ whole genome shotgun (WGS) entry which is preliminary data.</text>
</comment>
<organism evidence="2 3">
    <name type="scientific">Cytobacillus stercorigallinarum</name>
    <dbReference type="NCBI Taxonomy" id="2762240"/>
    <lineage>
        <taxon>Bacteria</taxon>
        <taxon>Bacillati</taxon>
        <taxon>Bacillota</taxon>
        <taxon>Bacilli</taxon>
        <taxon>Bacillales</taxon>
        <taxon>Bacillaceae</taxon>
        <taxon>Cytobacillus</taxon>
    </lineage>
</organism>
<sequence>MSQQSRQKCTYDITNGKVTVKPAANRNKTKGASRSSFSERSELSVQEVKAIPFHHVNIWGVK</sequence>